<dbReference type="Proteomes" id="UP000762676">
    <property type="component" value="Unassembled WGS sequence"/>
</dbReference>
<dbReference type="SUPFAM" id="SSF102114">
    <property type="entry name" value="Radical SAM enzymes"/>
    <property type="match status" value="1"/>
</dbReference>
<keyword evidence="9" id="KW-0479">Metal-binding</keyword>
<comment type="cofactor">
    <cofactor evidence="1">
        <name>[4Fe-4S] cluster</name>
        <dbReference type="ChEBI" id="CHEBI:49883"/>
    </cofactor>
</comment>
<dbReference type="FunFam" id="3.20.20.70:FF:000014">
    <property type="entry name" value="Probable dual-specificity RNA methyltransferase RlmN"/>
    <property type="match status" value="1"/>
</dbReference>
<evidence type="ECO:0000256" key="4">
    <source>
        <dbReference type="ARBA" id="ARBA00022490"/>
    </source>
</evidence>
<dbReference type="GO" id="GO:0030488">
    <property type="term" value="P:tRNA methylation"/>
    <property type="evidence" value="ECO:0007669"/>
    <property type="project" value="InterPro"/>
</dbReference>
<keyword evidence="11" id="KW-0411">Iron-sulfur</keyword>
<name>A0AAV4G514_9GAST</name>
<keyword evidence="6 13" id="KW-0489">Methyltransferase</keyword>
<evidence type="ECO:0000256" key="1">
    <source>
        <dbReference type="ARBA" id="ARBA00001966"/>
    </source>
</evidence>
<evidence type="ECO:0000256" key="9">
    <source>
        <dbReference type="ARBA" id="ARBA00022723"/>
    </source>
</evidence>
<protein>
    <submittedName>
        <fullName evidence="13">Dual-specificity RNA methyltransferase RlmN</fullName>
    </submittedName>
</protein>
<evidence type="ECO:0000259" key="12">
    <source>
        <dbReference type="PROSITE" id="PS51918"/>
    </source>
</evidence>
<evidence type="ECO:0000256" key="8">
    <source>
        <dbReference type="ARBA" id="ARBA00022691"/>
    </source>
</evidence>
<sequence length="301" mass="33874">MSNISGKTKILLDSYFSIPKATILKSQKSKDGTIKNAITLYDKLVVECVLIPCKKRTTACISSQVGCSLDCNFCGTSKIERKRNLTPDEIVDQVQIIHNQSEENFDMPLRNIVFMGMGEPLMNYKNVMSAINKITSPKGINISPKRITLSTSGIPKMIQKLADDRAKFNLAVSLHSADEKTRNTIMPFSKSFPLEELKLALQYWYSKTKNRVTYEYIIWKGVNDNSEAINSLVKFCKYVPCKVNIIEYNTIGDSSFTNANEHITKQYISSLEQNNITVKIRKSRGDDIDAACGQLANRSTL</sequence>
<dbReference type="InterPro" id="IPR004383">
    <property type="entry name" value="rRNA_lsu_MTrfase_RlmN/Cfr"/>
</dbReference>
<dbReference type="InterPro" id="IPR058240">
    <property type="entry name" value="rSAM_sf"/>
</dbReference>
<dbReference type="SFLD" id="SFLDG01062">
    <property type="entry name" value="methyltransferase_(Class_A)"/>
    <property type="match status" value="1"/>
</dbReference>
<keyword evidence="8" id="KW-0949">S-adenosyl-L-methionine</keyword>
<evidence type="ECO:0000256" key="10">
    <source>
        <dbReference type="ARBA" id="ARBA00023004"/>
    </source>
</evidence>
<dbReference type="GO" id="GO:0046872">
    <property type="term" value="F:metal ion binding"/>
    <property type="evidence" value="ECO:0007669"/>
    <property type="project" value="UniProtKB-KW"/>
</dbReference>
<evidence type="ECO:0000256" key="5">
    <source>
        <dbReference type="ARBA" id="ARBA00022552"/>
    </source>
</evidence>
<dbReference type="PIRSF" id="PIRSF006004">
    <property type="entry name" value="CHP00048"/>
    <property type="match status" value="1"/>
</dbReference>
<keyword evidence="7" id="KW-0808">Transferase</keyword>
<keyword evidence="4" id="KW-0963">Cytoplasm</keyword>
<evidence type="ECO:0000313" key="14">
    <source>
        <dbReference type="Proteomes" id="UP000762676"/>
    </source>
</evidence>
<keyword evidence="5" id="KW-0698">rRNA processing</keyword>
<dbReference type="SFLD" id="SFLDS00029">
    <property type="entry name" value="Radical_SAM"/>
    <property type="match status" value="1"/>
</dbReference>
<dbReference type="GO" id="GO:0005737">
    <property type="term" value="C:cytoplasm"/>
    <property type="evidence" value="ECO:0007669"/>
    <property type="project" value="UniProtKB-SubCell"/>
</dbReference>
<keyword evidence="10" id="KW-0408">Iron</keyword>
<proteinExistence type="predicted"/>
<reference evidence="13 14" key="1">
    <citation type="journal article" date="2021" name="Elife">
        <title>Chloroplast acquisition without the gene transfer in kleptoplastic sea slugs, Plakobranchus ocellatus.</title>
        <authorList>
            <person name="Maeda T."/>
            <person name="Takahashi S."/>
            <person name="Yoshida T."/>
            <person name="Shimamura S."/>
            <person name="Takaki Y."/>
            <person name="Nagai Y."/>
            <person name="Toyoda A."/>
            <person name="Suzuki Y."/>
            <person name="Arimoto A."/>
            <person name="Ishii H."/>
            <person name="Satoh N."/>
            <person name="Nishiyama T."/>
            <person name="Hasebe M."/>
            <person name="Maruyama T."/>
            <person name="Minagawa J."/>
            <person name="Obokata J."/>
            <person name="Shigenobu S."/>
        </authorList>
    </citation>
    <scope>NUCLEOTIDE SEQUENCE [LARGE SCALE GENOMIC DNA]</scope>
</reference>
<dbReference type="Gene3D" id="3.20.20.70">
    <property type="entry name" value="Aldolase class I"/>
    <property type="match status" value="1"/>
</dbReference>
<organism evidence="13 14">
    <name type="scientific">Elysia marginata</name>
    <dbReference type="NCBI Taxonomy" id="1093978"/>
    <lineage>
        <taxon>Eukaryota</taxon>
        <taxon>Metazoa</taxon>
        <taxon>Spiralia</taxon>
        <taxon>Lophotrochozoa</taxon>
        <taxon>Mollusca</taxon>
        <taxon>Gastropoda</taxon>
        <taxon>Heterobranchia</taxon>
        <taxon>Euthyneura</taxon>
        <taxon>Panpulmonata</taxon>
        <taxon>Sacoglossa</taxon>
        <taxon>Placobranchoidea</taxon>
        <taxon>Plakobranchidae</taxon>
        <taxon>Elysia</taxon>
    </lineage>
</organism>
<evidence type="ECO:0000256" key="3">
    <source>
        <dbReference type="ARBA" id="ARBA00022485"/>
    </source>
</evidence>
<dbReference type="InterPro" id="IPR027492">
    <property type="entry name" value="RNA_MTrfase_RlmN"/>
</dbReference>
<dbReference type="NCBIfam" id="TIGR00048">
    <property type="entry name" value="rRNA_mod_RlmN"/>
    <property type="match status" value="1"/>
</dbReference>
<keyword evidence="14" id="KW-1185">Reference proteome</keyword>
<dbReference type="PROSITE" id="PS51918">
    <property type="entry name" value="RADICAL_SAM"/>
    <property type="match status" value="1"/>
</dbReference>
<dbReference type="GO" id="GO:0070475">
    <property type="term" value="P:rRNA base methylation"/>
    <property type="evidence" value="ECO:0007669"/>
    <property type="project" value="InterPro"/>
</dbReference>
<dbReference type="InterPro" id="IPR013785">
    <property type="entry name" value="Aldolase_TIM"/>
</dbReference>
<evidence type="ECO:0000313" key="13">
    <source>
        <dbReference type="EMBL" id="GFR80582.1"/>
    </source>
</evidence>
<accession>A0AAV4G514</accession>
<feature type="domain" description="Radical SAM core" evidence="12">
    <location>
        <begin position="53"/>
        <end position="287"/>
    </location>
</feature>
<dbReference type="GO" id="GO:0051539">
    <property type="term" value="F:4 iron, 4 sulfur cluster binding"/>
    <property type="evidence" value="ECO:0007669"/>
    <property type="project" value="UniProtKB-KW"/>
</dbReference>
<dbReference type="PANTHER" id="PTHR30544">
    <property type="entry name" value="23S RRNA METHYLTRANSFERASE"/>
    <property type="match status" value="1"/>
</dbReference>
<keyword evidence="3" id="KW-0004">4Fe-4S</keyword>
<dbReference type="InterPro" id="IPR040072">
    <property type="entry name" value="Methyltransferase_A"/>
</dbReference>
<comment type="caution">
    <text evidence="13">The sequence shown here is derived from an EMBL/GenBank/DDBJ whole genome shotgun (WGS) entry which is preliminary data.</text>
</comment>
<dbReference type="AlphaFoldDB" id="A0AAV4G514"/>
<dbReference type="CDD" id="cd01335">
    <property type="entry name" value="Radical_SAM"/>
    <property type="match status" value="1"/>
</dbReference>
<evidence type="ECO:0000256" key="11">
    <source>
        <dbReference type="ARBA" id="ARBA00023014"/>
    </source>
</evidence>
<comment type="subcellular location">
    <subcellularLocation>
        <location evidence="2">Cytoplasm</location>
    </subcellularLocation>
</comment>
<evidence type="ECO:0000256" key="7">
    <source>
        <dbReference type="ARBA" id="ARBA00022679"/>
    </source>
</evidence>
<dbReference type="InterPro" id="IPR007197">
    <property type="entry name" value="rSAM"/>
</dbReference>
<evidence type="ECO:0000256" key="2">
    <source>
        <dbReference type="ARBA" id="ARBA00004496"/>
    </source>
</evidence>
<evidence type="ECO:0000256" key="6">
    <source>
        <dbReference type="ARBA" id="ARBA00022603"/>
    </source>
</evidence>
<dbReference type="GO" id="GO:0008173">
    <property type="term" value="F:RNA methyltransferase activity"/>
    <property type="evidence" value="ECO:0007669"/>
    <property type="project" value="InterPro"/>
</dbReference>
<gene>
    <name evidence="13" type="ORF">ElyMa_002318100</name>
</gene>
<dbReference type="SFLD" id="SFLDF00275">
    <property type="entry name" value="adenosine_C2_methyltransferase"/>
    <property type="match status" value="1"/>
</dbReference>
<dbReference type="Pfam" id="PF04055">
    <property type="entry name" value="Radical_SAM"/>
    <property type="match status" value="1"/>
</dbReference>
<dbReference type="PANTHER" id="PTHR30544:SF5">
    <property type="entry name" value="RADICAL SAM CORE DOMAIN-CONTAINING PROTEIN"/>
    <property type="match status" value="1"/>
</dbReference>
<dbReference type="EMBL" id="BMAT01004790">
    <property type="protein sequence ID" value="GFR80582.1"/>
    <property type="molecule type" value="Genomic_DNA"/>
</dbReference>